<reference evidence="1 2" key="1">
    <citation type="submission" date="2020-03" db="EMBL/GenBank/DDBJ databases">
        <title>Cyclobacterium plantarum sp. nov., a marine bacterium isolated from a coastal-marine wetland.</title>
        <authorList>
            <person name="Sanchez-Porro C."/>
            <person name="Ventosa A."/>
            <person name="Amoozegar M."/>
        </authorList>
    </citation>
    <scope>NUCLEOTIDE SEQUENCE [LARGE SCALE GENOMIC DNA]</scope>
    <source>
        <strain evidence="1 2">GBPx2</strain>
    </source>
</reference>
<accession>A0ABX0HDM6</accession>
<keyword evidence="2" id="KW-1185">Reference proteome</keyword>
<evidence type="ECO:0000313" key="1">
    <source>
        <dbReference type="EMBL" id="NHE59991.1"/>
    </source>
</evidence>
<proteinExistence type="predicted"/>
<dbReference type="RefSeq" id="WP_166151912.1">
    <property type="nucleotide sequence ID" value="NZ_JAANYN010000023.1"/>
</dbReference>
<name>A0ABX0HDM6_9BACT</name>
<organism evidence="1 2">
    <name type="scientific">Cyclobacterium plantarum</name>
    <dbReference type="NCBI Taxonomy" id="2716263"/>
    <lineage>
        <taxon>Bacteria</taxon>
        <taxon>Pseudomonadati</taxon>
        <taxon>Bacteroidota</taxon>
        <taxon>Cytophagia</taxon>
        <taxon>Cytophagales</taxon>
        <taxon>Cyclobacteriaceae</taxon>
        <taxon>Cyclobacterium</taxon>
    </lineage>
</organism>
<dbReference type="EMBL" id="JAANYN010000023">
    <property type="protein sequence ID" value="NHE59991.1"/>
    <property type="molecule type" value="Genomic_DNA"/>
</dbReference>
<evidence type="ECO:0000313" key="2">
    <source>
        <dbReference type="Proteomes" id="UP000649799"/>
    </source>
</evidence>
<protein>
    <submittedName>
        <fullName evidence="1">Uncharacterized protein</fullName>
    </submittedName>
</protein>
<gene>
    <name evidence="1" type="ORF">G9Q97_24580</name>
</gene>
<comment type="caution">
    <text evidence="1">The sequence shown here is derived from an EMBL/GenBank/DDBJ whole genome shotgun (WGS) entry which is preliminary data.</text>
</comment>
<dbReference type="Proteomes" id="UP000649799">
    <property type="component" value="Unassembled WGS sequence"/>
</dbReference>
<sequence length="85" mass="9711">MRETISPVIENARKDIESIQADFMKCSNGTLGNIYLIRTDINSENIEEKFPLLLHYDEERIALVGKNKRLNNLLMASFESTSYSG</sequence>